<gene>
    <name evidence="2" type="ORF">LHA26_15420</name>
</gene>
<accession>A0ABY4X718</accession>
<reference evidence="2" key="1">
    <citation type="journal article" date="2022" name="Toxins">
        <title>Genomic Analysis of Sphingopyxis sp. USTB-05 for Biodegrading Cyanobacterial Hepatotoxins.</title>
        <authorList>
            <person name="Liu C."/>
            <person name="Xu Q."/>
            <person name="Zhao Z."/>
            <person name="Zhang H."/>
            <person name="Liu X."/>
            <person name="Yin C."/>
            <person name="Liu Y."/>
            <person name="Yan H."/>
        </authorList>
    </citation>
    <scope>NUCLEOTIDE SEQUENCE</scope>
    <source>
        <strain evidence="2">NBD5</strain>
    </source>
</reference>
<keyword evidence="1" id="KW-0472">Membrane</keyword>
<feature type="transmembrane region" description="Helical" evidence="1">
    <location>
        <begin position="36"/>
        <end position="54"/>
    </location>
</feature>
<feature type="transmembrane region" description="Helical" evidence="1">
    <location>
        <begin position="6"/>
        <end position="24"/>
    </location>
</feature>
<evidence type="ECO:0000256" key="1">
    <source>
        <dbReference type="SAM" id="Phobius"/>
    </source>
</evidence>
<protein>
    <submittedName>
        <fullName evidence="2">Uncharacterized protein</fullName>
    </submittedName>
</protein>
<keyword evidence="1" id="KW-0812">Transmembrane</keyword>
<keyword evidence="1" id="KW-1133">Transmembrane helix</keyword>
<dbReference type="EMBL" id="CP084930">
    <property type="protein sequence ID" value="USI72649.1"/>
    <property type="molecule type" value="Genomic_DNA"/>
</dbReference>
<organism evidence="2 3">
    <name type="scientific">Sphingomonas morindae</name>
    <dbReference type="NCBI Taxonomy" id="1541170"/>
    <lineage>
        <taxon>Bacteria</taxon>
        <taxon>Pseudomonadati</taxon>
        <taxon>Pseudomonadota</taxon>
        <taxon>Alphaproteobacteria</taxon>
        <taxon>Sphingomonadales</taxon>
        <taxon>Sphingomonadaceae</taxon>
        <taxon>Sphingomonas</taxon>
    </lineage>
</organism>
<evidence type="ECO:0000313" key="2">
    <source>
        <dbReference type="EMBL" id="USI72649.1"/>
    </source>
</evidence>
<keyword evidence="3" id="KW-1185">Reference proteome</keyword>
<dbReference type="RefSeq" id="WP_252166455.1">
    <property type="nucleotide sequence ID" value="NZ_CP084930.1"/>
</dbReference>
<proteinExistence type="predicted"/>
<sequence>MTGDQAAGIVALLGALVLVGARVSGRGLPRGRLLRYGLIWAGLFSACFIVALYIM</sequence>
<evidence type="ECO:0000313" key="3">
    <source>
        <dbReference type="Proteomes" id="UP001056937"/>
    </source>
</evidence>
<name>A0ABY4X718_9SPHN</name>
<dbReference type="Proteomes" id="UP001056937">
    <property type="component" value="Chromosome 1"/>
</dbReference>